<evidence type="ECO:0000313" key="2">
    <source>
        <dbReference type="Proteomes" id="UP000271087"/>
    </source>
</evidence>
<dbReference type="WBParaSite" id="nOo.2.0.1.t13969-RA">
    <property type="protein sequence ID" value="nOo.2.0.1.t13969-RA"/>
    <property type="gene ID" value="nOo.2.0.1.g13969"/>
</dbReference>
<evidence type="ECO:0000313" key="1">
    <source>
        <dbReference type="EMBL" id="VDN08178.1"/>
    </source>
</evidence>
<dbReference type="AlphaFoldDB" id="A0A182F0K6"/>
<keyword evidence="2" id="KW-1185">Reference proteome</keyword>
<reference evidence="3" key="1">
    <citation type="submission" date="2016-06" db="UniProtKB">
        <authorList>
            <consortium name="WormBaseParasite"/>
        </authorList>
    </citation>
    <scope>IDENTIFICATION</scope>
</reference>
<name>A0A182F0K6_ONCOC</name>
<organism evidence="3">
    <name type="scientific">Onchocerca ochengi</name>
    <name type="common">Filarial nematode worm</name>
    <dbReference type="NCBI Taxonomy" id="42157"/>
    <lineage>
        <taxon>Eukaryota</taxon>
        <taxon>Metazoa</taxon>
        <taxon>Ecdysozoa</taxon>
        <taxon>Nematoda</taxon>
        <taxon>Chromadorea</taxon>
        <taxon>Rhabditida</taxon>
        <taxon>Spirurina</taxon>
        <taxon>Spiruromorpha</taxon>
        <taxon>Filarioidea</taxon>
        <taxon>Onchocercidae</taxon>
        <taxon>Onchocerca</taxon>
    </lineage>
</organism>
<dbReference type="Proteomes" id="UP000271087">
    <property type="component" value="Unassembled WGS sequence"/>
</dbReference>
<protein>
    <submittedName>
        <fullName evidence="3">Cystatin domain-containing protein</fullName>
    </submittedName>
</protein>
<accession>A0A182F0K6</accession>
<proteinExistence type="predicted"/>
<evidence type="ECO:0000313" key="3">
    <source>
        <dbReference type="WBParaSite" id="nOo.2.0.1.t13969-RA"/>
    </source>
</evidence>
<dbReference type="EMBL" id="UYRW01023169">
    <property type="protein sequence ID" value="VDN08178.1"/>
    <property type="molecule type" value="Genomic_DNA"/>
</dbReference>
<sequence>QYRYIVKTVFKYKNYNYEKITVKNHINGNH</sequence>
<reference evidence="1 2" key="2">
    <citation type="submission" date="2018-08" db="EMBL/GenBank/DDBJ databases">
        <authorList>
            <person name="Laetsch R D."/>
            <person name="Stevens L."/>
            <person name="Kumar S."/>
            <person name="Blaxter L. M."/>
        </authorList>
    </citation>
    <scope>NUCLEOTIDE SEQUENCE [LARGE SCALE GENOMIC DNA]</scope>
</reference>
<gene>
    <name evidence="1" type="ORF">NOO_LOCUS13969</name>
</gene>